<evidence type="ECO:0000313" key="1">
    <source>
        <dbReference type="EMBL" id="CAI4018435.1"/>
    </source>
</evidence>
<accession>A0A9P1GP54</accession>
<dbReference type="Proteomes" id="UP001152797">
    <property type="component" value="Unassembled WGS sequence"/>
</dbReference>
<protein>
    <submittedName>
        <fullName evidence="1">Uncharacterized protein</fullName>
    </submittedName>
</protein>
<sequence>MHERPCFETPTEVHCREAQRSKVYSYGWCCLKAFCVVVQKARELWQQLALHTLLHPAALLHKKLPLVSFLALGPPLKNTLIREVSIEARFCIVHADSGFQLVLCSMFIQQAMARRAFTSAVKSAHCLFTGLKAGESNGGVWRFDTSELWQGTLDFGRSLNATARSDVSLIQ</sequence>
<keyword evidence="3" id="KW-1185">Reference proteome</keyword>
<dbReference type="EMBL" id="CAMXCT030006694">
    <property type="protein sequence ID" value="CAL4805747.1"/>
    <property type="molecule type" value="Genomic_DNA"/>
</dbReference>
<dbReference type="AlphaFoldDB" id="A0A9P1GP54"/>
<reference evidence="1" key="1">
    <citation type="submission" date="2022-10" db="EMBL/GenBank/DDBJ databases">
        <authorList>
            <person name="Chen Y."/>
            <person name="Dougan E. K."/>
            <person name="Chan C."/>
            <person name="Rhodes N."/>
            <person name="Thang M."/>
        </authorList>
    </citation>
    <scope>NUCLEOTIDE SEQUENCE</scope>
</reference>
<gene>
    <name evidence="1" type="ORF">C1SCF055_LOCUS43002</name>
</gene>
<proteinExistence type="predicted"/>
<reference evidence="2" key="2">
    <citation type="submission" date="2024-04" db="EMBL/GenBank/DDBJ databases">
        <authorList>
            <person name="Chen Y."/>
            <person name="Shah S."/>
            <person name="Dougan E. K."/>
            <person name="Thang M."/>
            <person name="Chan C."/>
        </authorList>
    </citation>
    <scope>NUCLEOTIDE SEQUENCE [LARGE SCALE GENOMIC DNA]</scope>
</reference>
<evidence type="ECO:0000313" key="3">
    <source>
        <dbReference type="Proteomes" id="UP001152797"/>
    </source>
</evidence>
<dbReference type="EMBL" id="CAMXCT010006694">
    <property type="protein sequence ID" value="CAI4018435.1"/>
    <property type="molecule type" value="Genomic_DNA"/>
</dbReference>
<organism evidence="1">
    <name type="scientific">Cladocopium goreaui</name>
    <dbReference type="NCBI Taxonomy" id="2562237"/>
    <lineage>
        <taxon>Eukaryota</taxon>
        <taxon>Sar</taxon>
        <taxon>Alveolata</taxon>
        <taxon>Dinophyceae</taxon>
        <taxon>Suessiales</taxon>
        <taxon>Symbiodiniaceae</taxon>
        <taxon>Cladocopium</taxon>
    </lineage>
</organism>
<name>A0A9P1GP54_9DINO</name>
<comment type="caution">
    <text evidence="1">The sequence shown here is derived from an EMBL/GenBank/DDBJ whole genome shotgun (WGS) entry which is preliminary data.</text>
</comment>
<dbReference type="EMBL" id="CAMXCT020006694">
    <property type="protein sequence ID" value="CAL1171810.1"/>
    <property type="molecule type" value="Genomic_DNA"/>
</dbReference>
<evidence type="ECO:0000313" key="2">
    <source>
        <dbReference type="EMBL" id="CAL1171810.1"/>
    </source>
</evidence>